<dbReference type="InterPro" id="IPR006511">
    <property type="entry name" value="SHI_C"/>
</dbReference>
<dbReference type="InterPro" id="IPR007818">
    <property type="entry name" value="SHI"/>
</dbReference>
<proteinExistence type="predicted"/>
<gene>
    <name evidence="2" type="ORF">KY290_016644</name>
</gene>
<protein>
    <recommendedName>
        <fullName evidence="4">Nucleic acid binding protein</fullName>
    </recommendedName>
</protein>
<accession>A0ABQ7V949</accession>
<dbReference type="NCBIfam" id="TIGR01624">
    <property type="entry name" value="LRP1_Cterm"/>
    <property type="match status" value="1"/>
</dbReference>
<dbReference type="Proteomes" id="UP000826656">
    <property type="component" value="Unassembled WGS sequence"/>
</dbReference>
<comment type="caution">
    <text evidence="2">The sequence shown here is derived from an EMBL/GenBank/DDBJ whole genome shotgun (WGS) entry which is preliminary data.</text>
</comment>
<evidence type="ECO:0008006" key="4">
    <source>
        <dbReference type="Google" id="ProtNLM"/>
    </source>
</evidence>
<dbReference type="Pfam" id="PF05142">
    <property type="entry name" value="DUF702"/>
    <property type="match status" value="1"/>
</dbReference>
<dbReference type="PANTHER" id="PTHR31604:SF42">
    <property type="entry name" value="PROTEIN SHI RELATED SEQUENCE 1-LIKE"/>
    <property type="match status" value="1"/>
</dbReference>
<feature type="region of interest" description="Disordered" evidence="1">
    <location>
        <begin position="35"/>
        <end position="63"/>
    </location>
</feature>
<organism evidence="2 3">
    <name type="scientific">Solanum tuberosum</name>
    <name type="common">Potato</name>
    <dbReference type="NCBI Taxonomy" id="4113"/>
    <lineage>
        <taxon>Eukaryota</taxon>
        <taxon>Viridiplantae</taxon>
        <taxon>Streptophyta</taxon>
        <taxon>Embryophyta</taxon>
        <taxon>Tracheophyta</taxon>
        <taxon>Spermatophyta</taxon>
        <taxon>Magnoliopsida</taxon>
        <taxon>eudicotyledons</taxon>
        <taxon>Gunneridae</taxon>
        <taxon>Pentapetalae</taxon>
        <taxon>asterids</taxon>
        <taxon>lamiids</taxon>
        <taxon>Solanales</taxon>
        <taxon>Solanaceae</taxon>
        <taxon>Solanoideae</taxon>
        <taxon>Solaneae</taxon>
        <taxon>Solanum</taxon>
    </lineage>
</organism>
<evidence type="ECO:0000256" key="1">
    <source>
        <dbReference type="SAM" id="MobiDB-lite"/>
    </source>
</evidence>
<reference evidence="2 3" key="1">
    <citation type="journal article" date="2021" name="bioRxiv">
        <title>Chromosome-scale and haplotype-resolved genome assembly of a tetraploid potato cultivar.</title>
        <authorList>
            <person name="Sun H."/>
            <person name="Jiao W.-B."/>
            <person name="Krause K."/>
            <person name="Campoy J.A."/>
            <person name="Goel M."/>
            <person name="Folz-Donahue K."/>
            <person name="Kukat C."/>
            <person name="Huettel B."/>
            <person name="Schneeberger K."/>
        </authorList>
    </citation>
    <scope>NUCLEOTIDE SEQUENCE [LARGE SCALE GENOMIC DNA]</scope>
    <source>
        <strain evidence="2">SolTubOtavaFocal</strain>
        <tissue evidence="2">Leaves</tissue>
    </source>
</reference>
<dbReference type="EMBL" id="JAIVGD010000013">
    <property type="protein sequence ID" value="KAH0760571.1"/>
    <property type="molecule type" value="Genomic_DNA"/>
</dbReference>
<keyword evidence="3" id="KW-1185">Reference proteome</keyword>
<name>A0ABQ7V949_SOLTU</name>
<evidence type="ECO:0000313" key="3">
    <source>
        <dbReference type="Proteomes" id="UP000826656"/>
    </source>
</evidence>
<dbReference type="PANTHER" id="PTHR31604">
    <property type="entry name" value="PROTEIN LATERAL ROOT PRIMORDIUM 1"/>
    <property type="match status" value="1"/>
</dbReference>
<sequence length="116" mass="12171">MSSIEENEDQIAYQAAVNINGHIFKGILYDQGDNHEYNYMNGGDHDSSSSGDPVPRQHNLNITGTATSAVNDAIVGGGGGASAVATEGSSHFLETSLYSSVNTFVAGTQFFPPSRS</sequence>
<evidence type="ECO:0000313" key="2">
    <source>
        <dbReference type="EMBL" id="KAH0760571.1"/>
    </source>
</evidence>